<evidence type="ECO:0000256" key="1">
    <source>
        <dbReference type="ARBA" id="ARBA00000085"/>
    </source>
</evidence>
<feature type="domain" description="PAS" evidence="14">
    <location>
        <begin position="164"/>
        <end position="241"/>
    </location>
</feature>
<reference evidence="15 16" key="1">
    <citation type="journal article" date="2015" name="Sci. Rep.">
        <title>A comparative genomics and reductive dehalogenase gene transcription study of two chloroethene-respiring bacteria, Dehalococcoides mccartyi strains MB and 11a.</title>
        <authorList>
            <person name="Low A."/>
            <person name="Shen Z."/>
            <person name="Cheng D."/>
            <person name="Rogers M.J."/>
            <person name="Lee P.K."/>
            <person name="He J."/>
        </authorList>
    </citation>
    <scope>NUCLEOTIDE SEQUENCE [LARGE SCALE GENOMIC DNA]</scope>
    <source>
        <strain evidence="15 16">MB</strain>
    </source>
</reference>
<evidence type="ECO:0000256" key="9">
    <source>
        <dbReference type="ARBA" id="ARBA00022840"/>
    </source>
</evidence>
<dbReference type="Pfam" id="PF00512">
    <property type="entry name" value="HisKA"/>
    <property type="match status" value="1"/>
</dbReference>
<evidence type="ECO:0000256" key="4">
    <source>
        <dbReference type="ARBA" id="ARBA00022553"/>
    </source>
</evidence>
<dbReference type="CDD" id="cd00075">
    <property type="entry name" value="HATPase"/>
    <property type="match status" value="1"/>
</dbReference>
<dbReference type="GO" id="GO:0016020">
    <property type="term" value="C:membrane"/>
    <property type="evidence" value="ECO:0007669"/>
    <property type="project" value="UniProtKB-SubCell"/>
</dbReference>
<dbReference type="PANTHER" id="PTHR42878">
    <property type="entry name" value="TWO-COMPONENT HISTIDINE KINASE"/>
    <property type="match status" value="1"/>
</dbReference>
<comment type="subcellular location">
    <subcellularLocation>
        <location evidence="2">Membrane</location>
        <topology evidence="2">Multi-pass membrane protein</topology>
    </subcellularLocation>
</comment>
<dbReference type="PROSITE" id="PS50109">
    <property type="entry name" value="HIS_KIN"/>
    <property type="match status" value="1"/>
</dbReference>
<comment type="caution">
    <text evidence="15">The sequence shown here is derived from an EMBL/GenBank/DDBJ whole genome shotgun (WGS) entry which is preliminary data.</text>
</comment>
<protein>
    <recommendedName>
        <fullName evidence="3">histidine kinase</fullName>
        <ecNumber evidence="3">2.7.13.3</ecNumber>
    </recommendedName>
</protein>
<dbReference type="CDD" id="cd00082">
    <property type="entry name" value="HisKA"/>
    <property type="match status" value="1"/>
</dbReference>
<dbReference type="Proteomes" id="UP000053577">
    <property type="component" value="Unassembled WGS sequence"/>
</dbReference>
<dbReference type="PROSITE" id="PS50112">
    <property type="entry name" value="PAS"/>
    <property type="match status" value="2"/>
</dbReference>
<keyword evidence="5" id="KW-0808">Transferase</keyword>
<dbReference type="GO" id="GO:0000156">
    <property type="term" value="F:phosphorelay response regulator activity"/>
    <property type="evidence" value="ECO:0007669"/>
    <property type="project" value="TreeGrafter"/>
</dbReference>
<dbReference type="InterPro" id="IPR050351">
    <property type="entry name" value="BphY/WalK/GraS-like"/>
</dbReference>
<dbReference type="SMART" id="SM00387">
    <property type="entry name" value="HATPase_c"/>
    <property type="match status" value="1"/>
</dbReference>
<dbReference type="GO" id="GO:0006355">
    <property type="term" value="P:regulation of DNA-templated transcription"/>
    <property type="evidence" value="ECO:0007669"/>
    <property type="project" value="InterPro"/>
</dbReference>
<dbReference type="InterPro" id="IPR003594">
    <property type="entry name" value="HATPase_dom"/>
</dbReference>
<evidence type="ECO:0000256" key="7">
    <source>
        <dbReference type="ARBA" id="ARBA00022741"/>
    </source>
</evidence>
<evidence type="ECO:0000256" key="10">
    <source>
        <dbReference type="ARBA" id="ARBA00022989"/>
    </source>
</evidence>
<evidence type="ECO:0000256" key="12">
    <source>
        <dbReference type="ARBA" id="ARBA00023136"/>
    </source>
</evidence>
<dbReference type="PATRIC" id="fig|61435.5.peg.581"/>
<dbReference type="SMART" id="SM00388">
    <property type="entry name" value="HisKA"/>
    <property type="match status" value="1"/>
</dbReference>
<keyword evidence="12" id="KW-0472">Membrane</keyword>
<dbReference type="Gene3D" id="1.10.287.130">
    <property type="match status" value="1"/>
</dbReference>
<dbReference type="RefSeq" id="WP_058292320.1">
    <property type="nucleotide sequence ID" value="NZ_JGYD01000011.1"/>
</dbReference>
<accession>A0A0V8M4E6</accession>
<dbReference type="GO" id="GO:0005524">
    <property type="term" value="F:ATP binding"/>
    <property type="evidence" value="ECO:0007669"/>
    <property type="project" value="UniProtKB-KW"/>
</dbReference>
<keyword evidence="6" id="KW-0812">Transmembrane</keyword>
<evidence type="ECO:0000259" key="13">
    <source>
        <dbReference type="PROSITE" id="PS50109"/>
    </source>
</evidence>
<evidence type="ECO:0000256" key="3">
    <source>
        <dbReference type="ARBA" id="ARBA00012438"/>
    </source>
</evidence>
<dbReference type="EC" id="2.7.13.3" evidence="3"/>
<keyword evidence="10" id="KW-1133">Transmembrane helix</keyword>
<gene>
    <name evidence="15" type="ORF">DA01_02890</name>
</gene>
<name>A0A0V8M4E6_9CHLR</name>
<evidence type="ECO:0000256" key="11">
    <source>
        <dbReference type="ARBA" id="ARBA00023012"/>
    </source>
</evidence>
<dbReference type="NCBIfam" id="TIGR00229">
    <property type="entry name" value="sensory_box"/>
    <property type="match status" value="2"/>
</dbReference>
<dbReference type="InterPro" id="IPR004358">
    <property type="entry name" value="Sig_transdc_His_kin-like_C"/>
</dbReference>
<evidence type="ECO:0000256" key="6">
    <source>
        <dbReference type="ARBA" id="ARBA00022692"/>
    </source>
</evidence>
<evidence type="ECO:0000256" key="5">
    <source>
        <dbReference type="ARBA" id="ARBA00022679"/>
    </source>
</evidence>
<dbReference type="GO" id="GO:0007234">
    <property type="term" value="P:osmosensory signaling via phosphorelay pathway"/>
    <property type="evidence" value="ECO:0007669"/>
    <property type="project" value="TreeGrafter"/>
</dbReference>
<keyword evidence="8" id="KW-0418">Kinase</keyword>
<feature type="domain" description="PAS" evidence="14">
    <location>
        <begin position="9"/>
        <end position="44"/>
    </location>
</feature>
<dbReference type="InterPro" id="IPR036890">
    <property type="entry name" value="HATPase_C_sf"/>
</dbReference>
<dbReference type="InterPro" id="IPR035965">
    <property type="entry name" value="PAS-like_dom_sf"/>
</dbReference>
<keyword evidence="4" id="KW-0597">Phosphoprotein</keyword>
<evidence type="ECO:0000259" key="14">
    <source>
        <dbReference type="PROSITE" id="PS50112"/>
    </source>
</evidence>
<dbReference type="SUPFAM" id="SSF55785">
    <property type="entry name" value="PYP-like sensor domain (PAS domain)"/>
    <property type="match status" value="2"/>
</dbReference>
<dbReference type="GO" id="GO:0000155">
    <property type="term" value="F:phosphorelay sensor kinase activity"/>
    <property type="evidence" value="ECO:0007669"/>
    <property type="project" value="InterPro"/>
</dbReference>
<evidence type="ECO:0000313" key="16">
    <source>
        <dbReference type="Proteomes" id="UP000053577"/>
    </source>
</evidence>
<dbReference type="InterPro" id="IPR005467">
    <property type="entry name" value="His_kinase_dom"/>
</dbReference>
<sequence length="538" mass="60990">MFNSVGKLALDSAPVAVYWLNNRGEVVYSNKAFTKLTGYSAKELAQLDICQISSDFSRPQWESYWNRLKKSGANIRLATLLSKSGHKIPVNINDSYLRYSDTDYDCAFLNKADSEQITQVNPVTPQPHLKEIARQKTAEAVTFNKLIQTLIERQTLTEKALYESEKKFRTIFNKARDAIILWEWDAHKEGFKIIEVNDMACQRFEYTRQEMFGKYADFFQPNSKESKAKFLAGTKATVNKEDGATYELLHQSKSGKIMQNEVSGLRFELNGKPVILSVIRDISLRKEYEIKLKNMYEREKLLNTRLENESQKRAEFTRILVHELKTPLTPIIAASDMLIKMLPPDISHELASQINKGAEELNNRMNDLFDLVRGELGILSLNTESIDCTRLLGDIIEFIRPQAQAKNQTLEAGFQPNLPLIEVDPVRFKQIVMNILGNALKFTPQGGFIKMSVFQKGRCLVICIKDNGRGISKVKQRRLLTSYDDRLISRESSGGLGLGLALSKTFVDLHQGQITIHSKEGHGTTCDIILPIKQNGGS</sequence>
<organism evidence="15 16">
    <name type="scientific">Dehalococcoides mccartyi</name>
    <dbReference type="NCBI Taxonomy" id="61435"/>
    <lineage>
        <taxon>Bacteria</taxon>
        <taxon>Bacillati</taxon>
        <taxon>Chloroflexota</taxon>
        <taxon>Dehalococcoidia</taxon>
        <taxon>Dehalococcoidales</taxon>
        <taxon>Dehalococcoidaceae</taxon>
        <taxon>Dehalococcoides</taxon>
    </lineage>
</organism>
<keyword evidence="7" id="KW-0547">Nucleotide-binding</keyword>
<dbReference type="CDD" id="cd00130">
    <property type="entry name" value="PAS"/>
    <property type="match status" value="2"/>
</dbReference>
<keyword evidence="11" id="KW-0902">Two-component regulatory system</keyword>
<dbReference type="GO" id="GO:0030295">
    <property type="term" value="F:protein kinase activator activity"/>
    <property type="evidence" value="ECO:0007669"/>
    <property type="project" value="TreeGrafter"/>
</dbReference>
<dbReference type="SUPFAM" id="SSF55874">
    <property type="entry name" value="ATPase domain of HSP90 chaperone/DNA topoisomerase II/histidine kinase"/>
    <property type="match status" value="1"/>
</dbReference>
<evidence type="ECO:0000256" key="2">
    <source>
        <dbReference type="ARBA" id="ARBA00004141"/>
    </source>
</evidence>
<comment type="catalytic activity">
    <reaction evidence="1">
        <text>ATP + protein L-histidine = ADP + protein N-phospho-L-histidine.</text>
        <dbReference type="EC" id="2.7.13.3"/>
    </reaction>
</comment>
<dbReference type="InterPro" id="IPR003661">
    <property type="entry name" value="HisK_dim/P_dom"/>
</dbReference>
<evidence type="ECO:0000256" key="8">
    <source>
        <dbReference type="ARBA" id="ARBA00022777"/>
    </source>
</evidence>
<dbReference type="PANTHER" id="PTHR42878:SF7">
    <property type="entry name" value="SENSOR HISTIDINE KINASE GLRK"/>
    <property type="match status" value="1"/>
</dbReference>
<keyword evidence="9" id="KW-0067">ATP-binding</keyword>
<dbReference type="SMART" id="SM00091">
    <property type="entry name" value="PAS"/>
    <property type="match status" value="2"/>
</dbReference>
<evidence type="ECO:0000313" key="15">
    <source>
        <dbReference type="EMBL" id="KSV18385.1"/>
    </source>
</evidence>
<dbReference type="Pfam" id="PF02518">
    <property type="entry name" value="HATPase_c"/>
    <property type="match status" value="1"/>
</dbReference>
<dbReference type="Gene3D" id="3.30.565.10">
    <property type="entry name" value="Histidine kinase-like ATPase, C-terminal domain"/>
    <property type="match status" value="1"/>
</dbReference>
<dbReference type="Pfam" id="PF13426">
    <property type="entry name" value="PAS_9"/>
    <property type="match status" value="1"/>
</dbReference>
<dbReference type="Gene3D" id="3.30.450.20">
    <property type="entry name" value="PAS domain"/>
    <property type="match status" value="2"/>
</dbReference>
<dbReference type="OrthoDB" id="9813394at2"/>
<dbReference type="EMBL" id="JGYD01000011">
    <property type="protein sequence ID" value="KSV18385.1"/>
    <property type="molecule type" value="Genomic_DNA"/>
</dbReference>
<dbReference type="PRINTS" id="PR00344">
    <property type="entry name" value="BCTRLSENSOR"/>
</dbReference>
<dbReference type="Pfam" id="PF00989">
    <property type="entry name" value="PAS"/>
    <property type="match status" value="1"/>
</dbReference>
<dbReference type="InterPro" id="IPR013767">
    <property type="entry name" value="PAS_fold"/>
</dbReference>
<dbReference type="SUPFAM" id="SSF47384">
    <property type="entry name" value="Homodimeric domain of signal transducing histidine kinase"/>
    <property type="match status" value="1"/>
</dbReference>
<dbReference type="AlphaFoldDB" id="A0A0V8M4E6"/>
<dbReference type="InterPro" id="IPR000014">
    <property type="entry name" value="PAS"/>
</dbReference>
<proteinExistence type="predicted"/>
<feature type="domain" description="Histidine kinase" evidence="13">
    <location>
        <begin position="319"/>
        <end position="534"/>
    </location>
</feature>
<dbReference type="InterPro" id="IPR036097">
    <property type="entry name" value="HisK_dim/P_sf"/>
</dbReference>